<sequence>MASGLPPQNFRYVRIAGRRVLVFMTTRAEEADEWVRRVEETWPGTRIVGLSFFWEPSLLPDGSLRRRVSSIHLSYLTHVLVYRLSSAENDAIAPRLVNFLCDLRNIFIGDDLHRSLQALGFHGSCWPMFMAEMLDVAEICGVSPVFILATWLPLHVALAAVLLRDMDIGLLLLEDHVHLTPSSWPMTEIQVQFAVETSFVGQMLGHSAYVSSFS</sequence>
<dbReference type="Gene3D" id="3.30.420.10">
    <property type="entry name" value="Ribonuclease H-like superfamily/Ribonuclease H"/>
    <property type="match status" value="1"/>
</dbReference>
<reference evidence="1" key="1">
    <citation type="submission" date="2020-02" db="EMBL/GenBank/DDBJ databases">
        <authorList>
            <person name="Scholz U."/>
            <person name="Mascher M."/>
            <person name="Fiebig A."/>
        </authorList>
    </citation>
    <scope>NUCLEOTIDE SEQUENCE</scope>
</reference>
<organism evidence="1 2">
    <name type="scientific">Spirodela intermedia</name>
    <name type="common">Intermediate duckweed</name>
    <dbReference type="NCBI Taxonomy" id="51605"/>
    <lineage>
        <taxon>Eukaryota</taxon>
        <taxon>Viridiplantae</taxon>
        <taxon>Streptophyta</taxon>
        <taxon>Embryophyta</taxon>
        <taxon>Tracheophyta</taxon>
        <taxon>Spermatophyta</taxon>
        <taxon>Magnoliopsida</taxon>
        <taxon>Liliopsida</taxon>
        <taxon>Araceae</taxon>
        <taxon>Lemnoideae</taxon>
        <taxon>Spirodela</taxon>
    </lineage>
</organism>
<accession>A0A7I8KS77</accession>
<dbReference type="AlphaFoldDB" id="A0A7I8KS77"/>
<dbReference type="EMBL" id="LR746270">
    <property type="protein sequence ID" value="CAA7399938.1"/>
    <property type="molecule type" value="Genomic_DNA"/>
</dbReference>
<proteinExistence type="predicted"/>
<dbReference type="GO" id="GO:0003676">
    <property type="term" value="F:nucleic acid binding"/>
    <property type="evidence" value="ECO:0007669"/>
    <property type="project" value="InterPro"/>
</dbReference>
<keyword evidence="2" id="KW-1185">Reference proteome</keyword>
<evidence type="ECO:0000313" key="2">
    <source>
        <dbReference type="Proteomes" id="UP000663760"/>
    </source>
</evidence>
<gene>
    <name evidence="1" type="ORF">SI8410_07010608</name>
</gene>
<protein>
    <submittedName>
        <fullName evidence="1">Uncharacterized protein</fullName>
    </submittedName>
</protein>
<dbReference type="InterPro" id="IPR036397">
    <property type="entry name" value="RNaseH_sf"/>
</dbReference>
<dbReference type="Proteomes" id="UP000663760">
    <property type="component" value="Chromosome 7"/>
</dbReference>
<name>A0A7I8KS77_SPIIN</name>
<evidence type="ECO:0000313" key="1">
    <source>
        <dbReference type="EMBL" id="CAA7399938.1"/>
    </source>
</evidence>